<evidence type="ECO:0000259" key="13">
    <source>
        <dbReference type="Pfam" id="PF00593"/>
    </source>
</evidence>
<evidence type="ECO:0000256" key="5">
    <source>
        <dbReference type="ARBA" id="ARBA00022729"/>
    </source>
</evidence>
<dbReference type="Pfam" id="PF00593">
    <property type="entry name" value="TonB_dep_Rec_b-barrel"/>
    <property type="match status" value="1"/>
</dbReference>
<dbReference type="Pfam" id="PF13715">
    <property type="entry name" value="CarbopepD_reg_2"/>
    <property type="match status" value="1"/>
</dbReference>
<evidence type="ECO:0000256" key="3">
    <source>
        <dbReference type="ARBA" id="ARBA00022452"/>
    </source>
</evidence>
<keyword evidence="3 10" id="KW-1134">Transmembrane beta strand</keyword>
<dbReference type="InterPro" id="IPR039426">
    <property type="entry name" value="TonB-dep_rcpt-like"/>
</dbReference>
<keyword evidence="16" id="KW-1185">Reference proteome</keyword>
<evidence type="ECO:0000256" key="9">
    <source>
        <dbReference type="ARBA" id="ARBA00023237"/>
    </source>
</evidence>
<dbReference type="Gene3D" id="2.170.130.10">
    <property type="entry name" value="TonB-dependent receptor, plug domain"/>
    <property type="match status" value="1"/>
</dbReference>
<evidence type="ECO:0000256" key="6">
    <source>
        <dbReference type="ARBA" id="ARBA00023077"/>
    </source>
</evidence>
<name>A0ABY2WLV7_9FLAO</name>
<proteinExistence type="inferred from homology"/>
<reference evidence="15 16" key="1">
    <citation type="submission" date="2019-05" db="EMBL/GenBank/DDBJ databases">
        <title>Flagellimonas sp. AsT0115, sp. nov., isolated from a marine red algae, Asparagopsis taxiformis.</title>
        <authorList>
            <person name="Kim J."/>
            <person name="Jeong S.E."/>
            <person name="Jeon C.O."/>
        </authorList>
    </citation>
    <scope>NUCLEOTIDE SEQUENCE [LARGE SCALE GENOMIC DNA]</scope>
    <source>
        <strain evidence="15 16">AsT0115</strain>
    </source>
</reference>
<comment type="similarity">
    <text evidence="10 11">Belongs to the TonB-dependent receptor family.</text>
</comment>
<accession>A0ABY2WLV7</accession>
<keyword evidence="4 10" id="KW-0812">Transmembrane</keyword>
<dbReference type="InterPro" id="IPR008969">
    <property type="entry name" value="CarboxyPept-like_regulatory"/>
</dbReference>
<dbReference type="InterPro" id="IPR000531">
    <property type="entry name" value="Beta-barrel_TonB"/>
</dbReference>
<dbReference type="InterPro" id="IPR037066">
    <property type="entry name" value="Plug_dom_sf"/>
</dbReference>
<gene>
    <name evidence="15" type="ORF">FGG15_15550</name>
</gene>
<keyword evidence="6 11" id="KW-0798">TonB box</keyword>
<dbReference type="NCBIfam" id="TIGR04057">
    <property type="entry name" value="SusC_RagA_signa"/>
    <property type="match status" value="1"/>
</dbReference>
<dbReference type="Pfam" id="PF07715">
    <property type="entry name" value="Plug"/>
    <property type="match status" value="1"/>
</dbReference>
<feature type="signal peptide" evidence="12">
    <location>
        <begin position="1"/>
        <end position="22"/>
    </location>
</feature>
<dbReference type="InterPro" id="IPR023996">
    <property type="entry name" value="TonB-dep_OMP_SusC/RagA"/>
</dbReference>
<evidence type="ECO:0000256" key="12">
    <source>
        <dbReference type="SAM" id="SignalP"/>
    </source>
</evidence>
<dbReference type="Gene3D" id="2.60.40.1120">
    <property type="entry name" value="Carboxypeptidase-like, regulatory domain"/>
    <property type="match status" value="1"/>
</dbReference>
<dbReference type="Gene3D" id="2.40.170.20">
    <property type="entry name" value="TonB-dependent receptor, beta-barrel domain"/>
    <property type="match status" value="1"/>
</dbReference>
<dbReference type="InterPro" id="IPR023997">
    <property type="entry name" value="TonB-dep_OMP_SusC/RagA_CS"/>
</dbReference>
<evidence type="ECO:0000256" key="1">
    <source>
        <dbReference type="ARBA" id="ARBA00004571"/>
    </source>
</evidence>
<keyword evidence="8" id="KW-0675">Receptor</keyword>
<feature type="chain" id="PRO_5046524853" evidence="12">
    <location>
        <begin position="23"/>
        <end position="1074"/>
    </location>
</feature>
<evidence type="ECO:0000256" key="11">
    <source>
        <dbReference type="RuleBase" id="RU003357"/>
    </source>
</evidence>
<dbReference type="PROSITE" id="PS52016">
    <property type="entry name" value="TONB_DEPENDENT_REC_3"/>
    <property type="match status" value="1"/>
</dbReference>
<evidence type="ECO:0000256" key="2">
    <source>
        <dbReference type="ARBA" id="ARBA00022448"/>
    </source>
</evidence>
<organism evidence="15 16">
    <name type="scientific">Flagellimonas algicola</name>
    <dbReference type="NCBI Taxonomy" id="2583815"/>
    <lineage>
        <taxon>Bacteria</taxon>
        <taxon>Pseudomonadati</taxon>
        <taxon>Bacteroidota</taxon>
        <taxon>Flavobacteriia</taxon>
        <taxon>Flavobacteriales</taxon>
        <taxon>Flavobacteriaceae</taxon>
        <taxon>Flagellimonas</taxon>
    </lineage>
</organism>
<evidence type="ECO:0000256" key="7">
    <source>
        <dbReference type="ARBA" id="ARBA00023136"/>
    </source>
</evidence>
<keyword evidence="9 10" id="KW-0998">Cell outer membrane</keyword>
<dbReference type="SUPFAM" id="SSF56935">
    <property type="entry name" value="Porins"/>
    <property type="match status" value="1"/>
</dbReference>
<sequence>MKSKNLCMMLVLLLCISATALAQEKNVSGTVSDQNGFPLPGVNIVVSGTTIGTQSDFDGKYSIAAGQGQTLVFSYLGQMDVRVAVGASNTINVQMEEDAEALQEVVVVGAFGIKKQARSLGYAATKVSADDLTEVVNTNPLESLSGSVPGVDISAPAQPGASAKVISRGFGSITGSNTPLYVINGSPVLDRANGSILTTSSFDVGSGVVDLDPNNIESINFLKGAAATALYGSRAANGAIIITTKTGKGRLKVDISSSIDFNEVGKLVDKQQKFGTGWSGHSYSNVTGEGPLAASNENGSWGAPFDGEVRAWSRIVDNTQLIKPYVPLEDNVREFFDIGQTYTNSITISGGDENANMAFTYSRVDSDGIFPTDSDSFKKDNFGLNTGLKVDKLAIRASANFTNKDQWAVPSGQGDDAAFGKSLMQEMIQMPNDISIVDMEDQSNIFNTPSYFYTPYAANPYVSLESNKVRSLKNRFFGNVNLNYRFNDNFNLIFQVGGDVDNEYIKRTGAIITYIDGAPQNLAGSNEVVGAVGEYKYSNKELDTYLNLNFNKDLSENLNLNILAGFNYNQRNGDALSVAVTDLDLPNFYELSNSASTPSLGQSNYLRRVFGLYGSAELGFMNRYFLTLTARNDNSSTLPIENNSYFYPSASLAAVVVDTNSSFVKLRGGYARIGNDTGLYQVYSTAGQAVNAGYFGAIEYPFAGLNSYEVFGRIENQNLKPEITDELEIGLETQFFNNRLGLDVSVYQRDTKDLIVDLNVPRSTGYNQITGNFVDLQNKGIELAFTAKPIRTQDFEWSLTYTFAKNESEVTHVEGEQEFDENGDEIKKKISIYSAYDINFYAQEGQPLGVFYGPAPETTNDGEIIADPNTGYYTYDGEEHFLGTSQRDFIMGLQNSFEYKGLRLSANWDWKQGGKMYSYTKRLSYFVGNGQETTYNDRNPFILPNSVVAVTDEQGNVTGYEENSTYVDYEDVTAFYNASQNQAIQSEHIIDKSFIRLRSAALTYTFPNKFVQSVGLTGMSLSLYGKNLFLWTPSDNTYVDPETTSYGRGIRSEFGEFATNPAQRAYGARVKFSF</sequence>
<feature type="domain" description="TonB-dependent receptor plug" evidence="14">
    <location>
        <begin position="118"/>
        <end position="239"/>
    </location>
</feature>
<evidence type="ECO:0000313" key="15">
    <source>
        <dbReference type="EMBL" id="TMU55580.1"/>
    </source>
</evidence>
<dbReference type="EMBL" id="VCNI01000002">
    <property type="protein sequence ID" value="TMU55580.1"/>
    <property type="molecule type" value="Genomic_DNA"/>
</dbReference>
<dbReference type="PANTHER" id="PTHR30069">
    <property type="entry name" value="TONB-DEPENDENT OUTER MEMBRANE RECEPTOR"/>
    <property type="match status" value="1"/>
</dbReference>
<keyword evidence="2 10" id="KW-0813">Transport</keyword>
<evidence type="ECO:0000256" key="4">
    <source>
        <dbReference type="ARBA" id="ARBA00022692"/>
    </source>
</evidence>
<dbReference type="Proteomes" id="UP000751614">
    <property type="component" value="Unassembled WGS sequence"/>
</dbReference>
<feature type="domain" description="TonB-dependent receptor-like beta-barrel" evidence="13">
    <location>
        <begin position="457"/>
        <end position="854"/>
    </location>
</feature>
<evidence type="ECO:0000313" key="16">
    <source>
        <dbReference type="Proteomes" id="UP000751614"/>
    </source>
</evidence>
<evidence type="ECO:0000259" key="14">
    <source>
        <dbReference type="Pfam" id="PF07715"/>
    </source>
</evidence>
<evidence type="ECO:0000256" key="8">
    <source>
        <dbReference type="ARBA" id="ARBA00023170"/>
    </source>
</evidence>
<dbReference type="SUPFAM" id="SSF49464">
    <property type="entry name" value="Carboxypeptidase regulatory domain-like"/>
    <property type="match status" value="1"/>
</dbReference>
<comment type="subcellular location">
    <subcellularLocation>
        <location evidence="1 10">Cell outer membrane</location>
        <topology evidence="1 10">Multi-pass membrane protein</topology>
    </subcellularLocation>
</comment>
<dbReference type="RefSeq" id="WP_138837878.1">
    <property type="nucleotide sequence ID" value="NZ_VCNI01000002.1"/>
</dbReference>
<keyword evidence="7 10" id="KW-0472">Membrane</keyword>
<keyword evidence="5 12" id="KW-0732">Signal</keyword>
<dbReference type="InterPro" id="IPR012910">
    <property type="entry name" value="Plug_dom"/>
</dbReference>
<protein>
    <submittedName>
        <fullName evidence="15">SusC/RagA family TonB-linked outer membrane protein</fullName>
    </submittedName>
</protein>
<dbReference type="NCBIfam" id="TIGR04056">
    <property type="entry name" value="OMP_RagA_SusC"/>
    <property type="match status" value="1"/>
</dbReference>
<comment type="caution">
    <text evidence="15">The sequence shown here is derived from an EMBL/GenBank/DDBJ whole genome shotgun (WGS) entry which is preliminary data.</text>
</comment>
<evidence type="ECO:0000256" key="10">
    <source>
        <dbReference type="PROSITE-ProRule" id="PRU01360"/>
    </source>
</evidence>
<dbReference type="PANTHER" id="PTHR30069:SF29">
    <property type="entry name" value="HEMOGLOBIN AND HEMOGLOBIN-HAPTOGLOBIN-BINDING PROTEIN 1-RELATED"/>
    <property type="match status" value="1"/>
</dbReference>
<dbReference type="InterPro" id="IPR036942">
    <property type="entry name" value="Beta-barrel_TonB_sf"/>
</dbReference>